<dbReference type="InterPro" id="IPR050708">
    <property type="entry name" value="T6SS_VgrG/RHS"/>
</dbReference>
<dbReference type="AlphaFoldDB" id="A0A286E5R1"/>
<dbReference type="NCBIfam" id="TIGR03696">
    <property type="entry name" value="Rhs_assc_core"/>
    <property type="match status" value="1"/>
</dbReference>
<feature type="region of interest" description="Disordered" evidence="2">
    <location>
        <begin position="436"/>
        <end position="460"/>
    </location>
</feature>
<evidence type="ECO:0000259" key="4">
    <source>
        <dbReference type="Pfam" id="PF25023"/>
    </source>
</evidence>
<accession>A0A286E5R1</accession>
<gene>
    <name evidence="5" type="ORF">SAMN06297387_1252</name>
</gene>
<dbReference type="Proteomes" id="UP000219072">
    <property type="component" value="Unassembled WGS sequence"/>
</dbReference>
<dbReference type="InterPro" id="IPR056823">
    <property type="entry name" value="TEN-like_YD-shell"/>
</dbReference>
<protein>
    <submittedName>
        <fullName evidence="5">RHS repeat-associated core domain-containing protein</fullName>
    </submittedName>
</protein>
<name>A0A286E5R1_9ACTN</name>
<keyword evidence="1" id="KW-0677">Repeat</keyword>
<evidence type="ECO:0000256" key="2">
    <source>
        <dbReference type="SAM" id="MobiDB-lite"/>
    </source>
</evidence>
<dbReference type="Gene3D" id="3.90.930.1">
    <property type="match status" value="1"/>
</dbReference>
<feature type="domain" description="Teneurin-like YD-shell" evidence="4">
    <location>
        <begin position="465"/>
        <end position="602"/>
    </location>
</feature>
<keyword evidence="6" id="KW-1185">Reference proteome</keyword>
<feature type="compositionally biased region" description="Polar residues" evidence="2">
    <location>
        <begin position="436"/>
        <end position="450"/>
    </location>
</feature>
<dbReference type="EMBL" id="OCNE01000025">
    <property type="protein sequence ID" value="SOD66247.1"/>
    <property type="molecule type" value="Genomic_DNA"/>
</dbReference>
<dbReference type="Pfam" id="PF05593">
    <property type="entry name" value="RHS_repeat"/>
    <property type="match status" value="4"/>
</dbReference>
<reference evidence="5 6" key="1">
    <citation type="submission" date="2017-09" db="EMBL/GenBank/DDBJ databases">
        <authorList>
            <person name="Ehlers B."/>
            <person name="Leendertz F.H."/>
        </authorList>
    </citation>
    <scope>NUCLEOTIDE SEQUENCE [LARGE SCALE GENOMIC DNA]</scope>
    <source>
        <strain evidence="5 6">CGMCC 4.7095</strain>
    </source>
</reference>
<evidence type="ECO:0000259" key="3">
    <source>
        <dbReference type="Pfam" id="PF20148"/>
    </source>
</evidence>
<dbReference type="Pfam" id="PF20148">
    <property type="entry name" value="DUF6531"/>
    <property type="match status" value="1"/>
</dbReference>
<evidence type="ECO:0000313" key="6">
    <source>
        <dbReference type="Proteomes" id="UP000219072"/>
    </source>
</evidence>
<evidence type="ECO:0000313" key="5">
    <source>
        <dbReference type="EMBL" id="SOD66247.1"/>
    </source>
</evidence>
<dbReference type="SUPFAM" id="SSF69304">
    <property type="entry name" value="Tricorn protease N-terminal domain"/>
    <property type="match status" value="1"/>
</dbReference>
<feature type="region of interest" description="Disordered" evidence="2">
    <location>
        <begin position="1104"/>
        <end position="1159"/>
    </location>
</feature>
<feature type="compositionally biased region" description="Polar residues" evidence="2">
    <location>
        <begin position="1114"/>
        <end position="1127"/>
    </location>
</feature>
<dbReference type="PANTHER" id="PTHR32305">
    <property type="match status" value="1"/>
</dbReference>
<dbReference type="InterPro" id="IPR045351">
    <property type="entry name" value="DUF6531"/>
</dbReference>
<feature type="domain" description="DUF6531" evidence="3">
    <location>
        <begin position="8"/>
        <end position="80"/>
    </location>
</feature>
<dbReference type="InterPro" id="IPR022385">
    <property type="entry name" value="Rhs_assc_core"/>
</dbReference>
<sequence>MRRRNPCGDPVDVATGELLMSSVDVQLPGVLSLVIERHHISSYRHAGWFGPTWASTLDQRLLLDEHGVRFLSDDGMTLLYPRPLPDEPVLPVEGPRWPLRWSGQPDSPLFIEQRDAGRTLHFASTPGGPGAELPLIAITDRNHNRIHFAYDDSGAPTDVHHSGGYHVGITTEKGRVTALRLVSDPDRTVLTRYGYDSSGRLTEIINSSGEPLIFRYDEQGRVARWEDRNAYWYSYEYDEYGRCVHTTGTDQVLEYRYTYDTESDRTVVTDSLGRQQIFQFNDCYQLIAHTDSLGHTVWHTRDRYDRALTVTDPLGHTTTCHHDEHGRLSSVTRPDGTRTCAEYNELGQITKIVEADGSVWEQAFDGSGNRVVLLDPAGNRTRYTYHSMGSVASITDSLGHTSRFECDPVGLPLAVTNPSGETTRYRYDTLGNTVSVTDPSGAQTRMSWTTGGRPLSRTDPLGGEETWEWDADGNLVAHTDPSGGVTRYSYGPFQLPTTQTEPDGVCYAFTRDTELRLTQVTAPDGRSWEYQYDAAGRIIVESDFDGRITLYSRDAAGRVVGRTNAAGESVHYRYDALGRLVRRETSDSEVTTFEYDPAGRILRATSPGVELTRAYDALGNLARETVNGRTLTVEHDALDRLLSRVTPSGHSSAWTYDPIGRASALQTGQHIFAFTSDASGREVSRTLGGSLSFDYRWDASGRLSDRTIVATSRNGSDRPVHRQHFTYRADGYPLAVDDGSGRTVRHALDAVGRVTAVTGPDHREDYTYDRAGNPTSAHWSPPNVDNDAAGDRVYDGTLLVSAGQTRLTYDQAGRVVMRRKPRLSKKPSAWHYTWNAENQLTQVTTPDGTRWRYLYDAFGRRTAKLRLGDDGETVVERIDFTWHGTTLVEEASRLGESDTRLVRTWDYQGLHPIAQTEHVAGTTRDQDEVDARFYAMVTDLVGTPTHLLDETGAVAWRSHGTLWGLTRASGTTDTPLRLPGQYADEETGWHYNYHRHYDPGTARYATPDPLGLEPAPNPYAYPHNPWVWADPLGLNPELVNPNDINFSQRTISANDYAEAMRNGTWDWQRSGPLHVMEVDGQLVSYDNRRLNAAREAGLREVPIERVDPSAPHPDSTTGRTWGQQFQRRFNDPRNRRAGGVVPNTGLSEAPTVQCPGGRR</sequence>
<dbReference type="InterPro" id="IPR031325">
    <property type="entry name" value="RHS_repeat"/>
</dbReference>
<organism evidence="5 6">
    <name type="scientific">Streptomyces zhaozhouensis</name>
    <dbReference type="NCBI Taxonomy" id="1300267"/>
    <lineage>
        <taxon>Bacteria</taxon>
        <taxon>Bacillati</taxon>
        <taxon>Actinomycetota</taxon>
        <taxon>Actinomycetes</taxon>
        <taxon>Kitasatosporales</taxon>
        <taxon>Streptomycetaceae</taxon>
        <taxon>Streptomyces</taxon>
    </lineage>
</organism>
<evidence type="ECO:0000256" key="1">
    <source>
        <dbReference type="ARBA" id="ARBA00022737"/>
    </source>
</evidence>
<proteinExistence type="predicted"/>
<dbReference type="InterPro" id="IPR006530">
    <property type="entry name" value="YD"/>
</dbReference>
<dbReference type="RefSeq" id="WP_170970673.1">
    <property type="nucleotide sequence ID" value="NZ_OCNE01000025.1"/>
</dbReference>
<dbReference type="NCBIfam" id="TIGR01643">
    <property type="entry name" value="YD_repeat_2x"/>
    <property type="match status" value="12"/>
</dbReference>
<feature type="domain" description="Teneurin-like YD-shell" evidence="4">
    <location>
        <begin position="175"/>
        <end position="357"/>
    </location>
</feature>
<dbReference type="Pfam" id="PF25023">
    <property type="entry name" value="TEN_YD-shell"/>
    <property type="match status" value="2"/>
</dbReference>
<dbReference type="PANTHER" id="PTHR32305:SF15">
    <property type="entry name" value="PROTEIN RHSA-RELATED"/>
    <property type="match status" value="1"/>
</dbReference>
<dbReference type="Gene3D" id="2.180.10.10">
    <property type="entry name" value="RHS repeat-associated core"/>
    <property type="match status" value="3"/>
</dbReference>